<dbReference type="GO" id="GO:0060271">
    <property type="term" value="P:cilium assembly"/>
    <property type="evidence" value="ECO:0007669"/>
    <property type="project" value="TreeGrafter"/>
</dbReference>
<sequence>MANSEKQPVPGTSGTSVAKGDGSKSTPRDSEQELSSVRSRAKKAPEHQSIDRKNWLIHMHFVRREFDICKALIKEMLAETKGYCEYALYIQALILRHEGNISESLQVFQSCALLNGDPSILKQVARSL</sequence>
<evidence type="ECO:0000313" key="5">
    <source>
        <dbReference type="Proteomes" id="UP001321473"/>
    </source>
</evidence>
<protein>
    <submittedName>
        <fullName evidence="4">Uncharacterized protein</fullName>
    </submittedName>
</protein>
<evidence type="ECO:0000313" key="4">
    <source>
        <dbReference type="EMBL" id="KAK8769342.1"/>
    </source>
</evidence>
<keyword evidence="1" id="KW-0677">Repeat</keyword>
<dbReference type="PANTHER" id="PTHR44186:SF1">
    <property type="entry name" value="BARDET-BIEDL SYNDROME 4 PROTEIN"/>
    <property type="match status" value="1"/>
</dbReference>
<dbReference type="EMBL" id="JARKHS020022719">
    <property type="protein sequence ID" value="KAK8769342.1"/>
    <property type="molecule type" value="Genomic_DNA"/>
</dbReference>
<reference evidence="4 5" key="1">
    <citation type="journal article" date="2023" name="Arcadia Sci">
        <title>De novo assembly of a long-read Amblyomma americanum tick genome.</title>
        <authorList>
            <person name="Chou S."/>
            <person name="Poskanzer K.E."/>
            <person name="Rollins M."/>
            <person name="Thuy-Boun P.S."/>
        </authorList>
    </citation>
    <scope>NUCLEOTIDE SEQUENCE [LARGE SCALE GENOMIC DNA]</scope>
    <source>
        <strain evidence="4">F_SG_1</strain>
        <tissue evidence="4">Salivary glands</tissue>
    </source>
</reference>
<name>A0AAQ4E3Z1_AMBAM</name>
<gene>
    <name evidence="4" type="ORF">V5799_014192</name>
</gene>
<proteinExistence type="predicted"/>
<feature type="compositionally biased region" description="Polar residues" evidence="3">
    <location>
        <begin position="1"/>
        <end position="16"/>
    </location>
</feature>
<organism evidence="4 5">
    <name type="scientific">Amblyomma americanum</name>
    <name type="common">Lone star tick</name>
    <dbReference type="NCBI Taxonomy" id="6943"/>
    <lineage>
        <taxon>Eukaryota</taxon>
        <taxon>Metazoa</taxon>
        <taxon>Ecdysozoa</taxon>
        <taxon>Arthropoda</taxon>
        <taxon>Chelicerata</taxon>
        <taxon>Arachnida</taxon>
        <taxon>Acari</taxon>
        <taxon>Parasitiformes</taxon>
        <taxon>Ixodida</taxon>
        <taxon>Ixodoidea</taxon>
        <taxon>Ixodidae</taxon>
        <taxon>Amblyomminae</taxon>
        <taxon>Amblyomma</taxon>
    </lineage>
</organism>
<comment type="caution">
    <text evidence="4">The sequence shown here is derived from an EMBL/GenBank/DDBJ whole genome shotgun (WGS) entry which is preliminary data.</text>
</comment>
<accession>A0AAQ4E3Z1</accession>
<keyword evidence="5" id="KW-1185">Reference proteome</keyword>
<dbReference type="GO" id="GO:0061512">
    <property type="term" value="P:protein localization to cilium"/>
    <property type="evidence" value="ECO:0007669"/>
    <property type="project" value="TreeGrafter"/>
</dbReference>
<dbReference type="Proteomes" id="UP001321473">
    <property type="component" value="Unassembled WGS sequence"/>
</dbReference>
<evidence type="ECO:0000256" key="3">
    <source>
        <dbReference type="SAM" id="MobiDB-lite"/>
    </source>
</evidence>
<dbReference type="PANTHER" id="PTHR44186">
    <property type="match status" value="1"/>
</dbReference>
<keyword evidence="2" id="KW-0802">TPR repeat</keyword>
<evidence type="ECO:0000256" key="1">
    <source>
        <dbReference type="ARBA" id="ARBA00022737"/>
    </source>
</evidence>
<evidence type="ECO:0000256" key="2">
    <source>
        <dbReference type="ARBA" id="ARBA00022803"/>
    </source>
</evidence>
<dbReference type="GO" id="GO:0036064">
    <property type="term" value="C:ciliary basal body"/>
    <property type="evidence" value="ECO:0007669"/>
    <property type="project" value="TreeGrafter"/>
</dbReference>
<dbReference type="AlphaFoldDB" id="A0AAQ4E3Z1"/>
<feature type="region of interest" description="Disordered" evidence="3">
    <location>
        <begin position="1"/>
        <end position="48"/>
    </location>
</feature>